<comment type="caution">
    <text evidence="1">The sequence shown here is derived from an EMBL/GenBank/DDBJ whole genome shotgun (WGS) entry which is preliminary data.</text>
</comment>
<name>A0A9Q4DLD2_BACSC</name>
<evidence type="ECO:0000313" key="2">
    <source>
        <dbReference type="Proteomes" id="UP001070352"/>
    </source>
</evidence>
<reference evidence="1" key="1">
    <citation type="submission" date="2022-02" db="EMBL/GenBank/DDBJ databases">
        <title>Crop Bioprotection Bacillus Genome Sequencing.</title>
        <authorList>
            <person name="Dunlap C."/>
        </authorList>
    </citation>
    <scope>NUCLEOTIDE SEQUENCE</scope>
    <source>
        <strain evidence="1">M18B4</strain>
    </source>
</reference>
<proteinExistence type="predicted"/>
<accession>A0A9Q4DLD2</accession>
<dbReference type="Proteomes" id="UP001070352">
    <property type="component" value="Unassembled WGS sequence"/>
</dbReference>
<sequence length="68" mass="8130">MAQNEKLISALIKFQESAYEIRLLWENADNETFNNLIDDYPFNIDFNEQAEKISTWVRTQQNRMDSNN</sequence>
<protein>
    <submittedName>
        <fullName evidence="1">Uncharacterized protein</fullName>
    </submittedName>
</protein>
<dbReference type="EMBL" id="JALANJ010000003">
    <property type="protein sequence ID" value="MCY8119587.1"/>
    <property type="molecule type" value="Genomic_DNA"/>
</dbReference>
<gene>
    <name evidence="1" type="ORF">MOC45_03035</name>
</gene>
<dbReference type="AlphaFoldDB" id="A0A9Q4DLD2"/>
<organism evidence="1 2">
    <name type="scientific">Bacillus spizizenii</name>
    <name type="common">Bacillus subtilis subsp. spizizenii</name>
    <dbReference type="NCBI Taxonomy" id="96241"/>
    <lineage>
        <taxon>Bacteria</taxon>
        <taxon>Bacillati</taxon>
        <taxon>Bacillota</taxon>
        <taxon>Bacilli</taxon>
        <taxon>Bacillales</taxon>
        <taxon>Bacillaceae</taxon>
        <taxon>Bacillus</taxon>
    </lineage>
</organism>
<evidence type="ECO:0000313" key="1">
    <source>
        <dbReference type="EMBL" id="MCY8119587.1"/>
    </source>
</evidence>